<evidence type="ECO:0000313" key="3">
    <source>
        <dbReference type="EMBL" id="KAB1223824.1"/>
    </source>
</evidence>
<dbReference type="OrthoDB" id="1250621at2759"/>
<dbReference type="Pfam" id="PF25029">
    <property type="entry name" value="MOM1"/>
    <property type="match status" value="1"/>
</dbReference>
<feature type="coiled-coil region" evidence="1">
    <location>
        <begin position="623"/>
        <end position="650"/>
    </location>
</feature>
<dbReference type="EMBL" id="RXIC02000020">
    <property type="protein sequence ID" value="KAB1223824.1"/>
    <property type="molecule type" value="Genomic_DNA"/>
</dbReference>
<dbReference type="PANTHER" id="PTHR35116">
    <property type="entry name" value="HELICASE PROTEIN MOM1"/>
    <property type="match status" value="1"/>
</dbReference>
<organism evidence="3 4">
    <name type="scientific">Morella rubra</name>
    <name type="common">Chinese bayberry</name>
    <dbReference type="NCBI Taxonomy" id="262757"/>
    <lineage>
        <taxon>Eukaryota</taxon>
        <taxon>Viridiplantae</taxon>
        <taxon>Streptophyta</taxon>
        <taxon>Embryophyta</taxon>
        <taxon>Tracheophyta</taxon>
        <taxon>Spermatophyta</taxon>
        <taxon>Magnoliopsida</taxon>
        <taxon>eudicotyledons</taxon>
        <taxon>Gunneridae</taxon>
        <taxon>Pentapetalae</taxon>
        <taxon>rosids</taxon>
        <taxon>fabids</taxon>
        <taxon>Fagales</taxon>
        <taxon>Myricaceae</taxon>
        <taxon>Morella</taxon>
    </lineage>
</organism>
<keyword evidence="1" id="KW-0175">Coiled coil</keyword>
<dbReference type="PANTHER" id="PTHR35116:SF2">
    <property type="entry name" value="ATP-DEPENDENT HELICASE FAMILY PROTEIN-RELATED"/>
    <property type="match status" value="1"/>
</dbReference>
<accession>A0A6A1WF04</accession>
<dbReference type="InterPro" id="IPR039322">
    <property type="entry name" value="MOM1"/>
</dbReference>
<evidence type="ECO:0000313" key="4">
    <source>
        <dbReference type="Proteomes" id="UP000516437"/>
    </source>
</evidence>
<dbReference type="Proteomes" id="UP000516437">
    <property type="component" value="Chromosome 2"/>
</dbReference>
<dbReference type="Gene3D" id="6.10.250.1310">
    <property type="match status" value="1"/>
</dbReference>
<dbReference type="AlphaFoldDB" id="A0A6A1WF04"/>
<dbReference type="GO" id="GO:0031507">
    <property type="term" value="P:heterochromatin formation"/>
    <property type="evidence" value="ECO:0007669"/>
    <property type="project" value="InterPro"/>
</dbReference>
<dbReference type="InterPro" id="IPR056882">
    <property type="entry name" value="MOM1_dom"/>
</dbReference>
<name>A0A6A1WF04_9ROSI</name>
<feature type="domain" description="MOM1 alpha-helical" evidence="2">
    <location>
        <begin position="22"/>
        <end position="81"/>
    </location>
</feature>
<evidence type="ECO:0000256" key="1">
    <source>
        <dbReference type="SAM" id="Coils"/>
    </source>
</evidence>
<evidence type="ECO:0000259" key="2">
    <source>
        <dbReference type="Pfam" id="PF25029"/>
    </source>
</evidence>
<gene>
    <name evidence="3" type="ORF">CJ030_MR2G012867</name>
</gene>
<sequence length="837" mass="94173">MENLIDLFWHSPFTWKKSDTSSASLLKHSIDHKESIALAKQLLDYECEEEEAENIYSKLQKITKRFAHRLENIESVKESHCPTAAKFTSSNQQGVVEGDIRRNFQSRLFSDPFKPGIVEQAPDSRRVQKNDSSTRVEQIPDTSDRRMEKLTRNQEMEVMMAEETKLLEEYRLESSLIRKEHSDIAVRLDKLRMLDHNIKEKRDEHYHQMEMHWKKLEASQPASSREEEQINADVILSLKTSQSGDPIAISGNLPLSDLEFVGEMQPYHIAETDDSSQNAIPRVMPSYQNRNHGGTLSSFPFENSQIFHIEKRSCSVPMEMETISSERDTENSGMELESPVQNVQTTQSVGRSSEGPQHLSDAVMGEEPLKMLPHAMQLNGACIAKEAVTLDSTALSQVRQHDVVVTATCGESPALDFHGTHSNLDSNRHFPSHRLFISITPEEANRILPHCEITPAGMDVSAINTRYLPWKTKIQAADIYKCILTEHSSASIPVSICIQQHQSCGTDAYCQEALTPRQQYLDDLVELPNLVHPVVLPLQSSIDMHVTRSEDVADTNCTTVPGPTNYHPQAVAALPEMPQLIRLDPLQIEMERIQKYKEQALQMHQDMLLQLRSKCDKEIEEICKKYELLLQDAETALMQKQRDLEELHDKVHRNKLLADVVTLTTHGETVSPCIEQEYGKLYCSQCDIALTFFYLAAALSSFTARRFQLQSQQPAQMTASALELCRSSPPMNIPPVALPAVVNSSSAVFSTTLATHCPCPMFPFTYNLQNGHELRAPAPTPSSPEFLVHVANSKLSTTSSGTLSPHSPSNLLFSTITNSLATSVVPAPQHRMYSRNQ</sequence>
<reference evidence="3 4" key="1">
    <citation type="journal article" date="2019" name="Plant Biotechnol. J.">
        <title>The red bayberry genome and genetic basis of sex determination.</title>
        <authorList>
            <person name="Jia H.M."/>
            <person name="Jia H.J."/>
            <person name="Cai Q.L."/>
            <person name="Wang Y."/>
            <person name="Zhao H.B."/>
            <person name="Yang W.F."/>
            <person name="Wang G.Y."/>
            <person name="Li Y.H."/>
            <person name="Zhan D.L."/>
            <person name="Shen Y.T."/>
            <person name="Niu Q.F."/>
            <person name="Chang L."/>
            <person name="Qiu J."/>
            <person name="Zhao L."/>
            <person name="Xie H.B."/>
            <person name="Fu W.Y."/>
            <person name="Jin J."/>
            <person name="Li X.W."/>
            <person name="Jiao Y."/>
            <person name="Zhou C.C."/>
            <person name="Tu T."/>
            <person name="Chai C.Y."/>
            <person name="Gao J.L."/>
            <person name="Fan L.J."/>
            <person name="van de Weg E."/>
            <person name="Wang J.Y."/>
            <person name="Gao Z.S."/>
        </authorList>
    </citation>
    <scope>NUCLEOTIDE SEQUENCE [LARGE SCALE GENOMIC DNA]</scope>
    <source>
        <tissue evidence="3">Leaves</tissue>
    </source>
</reference>
<proteinExistence type="predicted"/>
<comment type="caution">
    <text evidence="3">The sequence shown here is derived from an EMBL/GenBank/DDBJ whole genome shotgun (WGS) entry which is preliminary data.</text>
</comment>
<keyword evidence="4" id="KW-1185">Reference proteome</keyword>
<protein>
    <recommendedName>
        <fullName evidence="2">MOM1 alpha-helical domain-containing protein</fullName>
    </recommendedName>
</protein>